<gene>
    <name evidence="3" type="ORF">EZJ55_05035</name>
</gene>
<evidence type="ECO:0000256" key="2">
    <source>
        <dbReference type="SAM" id="SignalP"/>
    </source>
</evidence>
<evidence type="ECO:0000313" key="3">
    <source>
        <dbReference type="EMBL" id="KAB0240050.1"/>
    </source>
</evidence>
<evidence type="ECO:0000256" key="1">
    <source>
        <dbReference type="SAM" id="MobiDB-lite"/>
    </source>
</evidence>
<dbReference type="RefSeq" id="WP_150975597.1">
    <property type="nucleotide sequence ID" value="NZ_SRLN01000012.1"/>
</dbReference>
<comment type="caution">
    <text evidence="3">The sequence shown here is derived from an EMBL/GenBank/DDBJ whole genome shotgun (WGS) entry which is preliminary data.</text>
</comment>
<dbReference type="InterPro" id="IPR022222">
    <property type="entry name" value="DUF3747"/>
</dbReference>
<evidence type="ECO:0000313" key="4">
    <source>
        <dbReference type="Proteomes" id="UP000325636"/>
    </source>
</evidence>
<keyword evidence="2" id="KW-0732">Signal</keyword>
<reference evidence="4" key="1">
    <citation type="submission" date="2019-04" db="EMBL/GenBank/DDBJ databases">
        <title>Microviridin 1777: A Toxic Chymotrypsin Inhibitor Discovered by a Metabologenomic Approach.</title>
        <authorList>
            <person name="Sieber S."/>
            <person name="Grendelmeier S.M."/>
            <person name="Harris L.A."/>
            <person name="Mitchell D.A."/>
            <person name="Gademann K."/>
        </authorList>
    </citation>
    <scope>NUCLEOTIDE SEQUENCE [LARGE SCALE GENOMIC DNA]</scope>
    <source>
        <strain evidence="4">EAWAG127a</strain>
    </source>
</reference>
<feature type="compositionally biased region" description="Polar residues" evidence="1">
    <location>
        <begin position="232"/>
        <end position="248"/>
    </location>
</feature>
<dbReference type="EMBL" id="SRLN01000012">
    <property type="protein sequence ID" value="KAB0240050.1"/>
    <property type="molecule type" value="Genomic_DNA"/>
</dbReference>
<dbReference type="AlphaFoldDB" id="A0A5J5LRG3"/>
<dbReference type="PROSITE" id="PS51257">
    <property type="entry name" value="PROKAR_LIPOPROTEIN"/>
    <property type="match status" value="1"/>
</dbReference>
<dbReference type="Proteomes" id="UP000325636">
    <property type="component" value="Unassembled WGS sequence"/>
</dbReference>
<accession>A0A5J5LRG3</accession>
<protein>
    <submittedName>
        <fullName evidence="3">DUF3747 domain-containing protein</fullName>
    </submittedName>
</protein>
<feature type="region of interest" description="Disordered" evidence="1">
    <location>
        <begin position="230"/>
        <end position="259"/>
    </location>
</feature>
<organism evidence="3 4">
    <name type="scientific">Microcystis aeruginosa EAWAG127a</name>
    <dbReference type="NCBI Taxonomy" id="2529855"/>
    <lineage>
        <taxon>Bacteria</taxon>
        <taxon>Bacillati</taxon>
        <taxon>Cyanobacteriota</taxon>
        <taxon>Cyanophyceae</taxon>
        <taxon>Oscillatoriophycideae</taxon>
        <taxon>Chroococcales</taxon>
        <taxon>Microcystaceae</taxon>
        <taxon>Microcystis</taxon>
    </lineage>
</organism>
<sequence>MNLKSSLKFTLLFSLLGSCLLTTPSQATLFEQREVNQEDFIAIARPYGNGKYDLLILQQIQGKRQCWAVNGTEPTIVQPLLLDFDFTGSCERATDSNGYSLRIQGKDYGLEYLLRIVQRNGELVLVGTPRNPRQSEVIIGRTKGLGTGLMQIDLIDGWRFTKRSLAGQNLSHIYLTADSPNFNPPPELLAGTQSSIPPTPPPRESVKAETPINPSANLEVREYTFTAAETAVESNPQPGVTNRVPESSLTPQPTVTPNLPPLTPPLRLGSGQANSQNSNAIVPPPPPHNLGNQRSLSDVITFNRAAPNPSSGNTGNTSNSGRKGFKVVIEAETENDRTKVRSLYPDAFPTSYKGRSVWQIGAFSSRDKAENALQSLAPLRGSIVPF</sequence>
<feature type="signal peptide" evidence="2">
    <location>
        <begin position="1"/>
        <end position="27"/>
    </location>
</feature>
<feature type="chain" id="PRO_5023859013" evidence="2">
    <location>
        <begin position="28"/>
        <end position="386"/>
    </location>
</feature>
<name>A0A5J5LRG3_MICAE</name>
<proteinExistence type="predicted"/>
<dbReference type="Pfam" id="PF12565">
    <property type="entry name" value="DUF3747"/>
    <property type="match status" value="1"/>
</dbReference>